<sequence>MGPAGLYWEFFKLSAVTFGGGLVLVAMARERLTSRGIISPEESMEMTNLASLVPGPVAINFAALAGHRLSGPAGAAAAVLGVLSPPFISVLILGPYFLSHLSNPMLQGFVKGVLCASSALVLKAVLQSARHNLGAPRAVPIAGLVGFLGMSLAGVPPLWGLVISIGGCLLWQMRAC</sequence>
<dbReference type="GO" id="GO:0015109">
    <property type="term" value="F:chromate transmembrane transporter activity"/>
    <property type="evidence" value="ECO:0007669"/>
    <property type="project" value="InterPro"/>
</dbReference>
<keyword evidence="4 7" id="KW-0812">Transmembrane</keyword>
<dbReference type="Proteomes" id="UP000005730">
    <property type="component" value="Chromosome"/>
</dbReference>
<protein>
    <submittedName>
        <fullName evidence="8">Chromate transport protein ChrA</fullName>
    </submittedName>
</protein>
<comment type="subcellular location">
    <subcellularLocation>
        <location evidence="1">Cell membrane</location>
        <topology evidence="1">Multi-pass membrane protein</topology>
    </subcellularLocation>
</comment>
<proteinExistence type="inferred from homology"/>
<evidence type="ECO:0000256" key="5">
    <source>
        <dbReference type="ARBA" id="ARBA00022989"/>
    </source>
</evidence>
<organism evidence="8 9">
    <name type="scientific">Thermanaerovibrio velox DSM 12556</name>
    <dbReference type="NCBI Taxonomy" id="926567"/>
    <lineage>
        <taxon>Bacteria</taxon>
        <taxon>Thermotogati</taxon>
        <taxon>Synergistota</taxon>
        <taxon>Synergistia</taxon>
        <taxon>Synergistales</taxon>
        <taxon>Synergistaceae</taxon>
        <taxon>Thermanaerovibrio</taxon>
    </lineage>
</organism>
<feature type="transmembrane region" description="Helical" evidence="7">
    <location>
        <begin position="75"/>
        <end position="97"/>
    </location>
</feature>
<keyword evidence="9" id="KW-1185">Reference proteome</keyword>
<dbReference type="eggNOG" id="COG2059">
    <property type="taxonomic scope" value="Bacteria"/>
</dbReference>
<evidence type="ECO:0000256" key="3">
    <source>
        <dbReference type="ARBA" id="ARBA00022475"/>
    </source>
</evidence>
<dbReference type="InterPro" id="IPR003370">
    <property type="entry name" value="Chromate_transpt"/>
</dbReference>
<name>H0URF3_9BACT</name>
<dbReference type="PANTHER" id="PTHR43663">
    <property type="entry name" value="CHROMATE TRANSPORT PROTEIN-RELATED"/>
    <property type="match status" value="1"/>
</dbReference>
<keyword evidence="5 7" id="KW-1133">Transmembrane helix</keyword>
<dbReference type="STRING" id="926567.TheveDRAFT_1804"/>
<feature type="transmembrane region" description="Helical" evidence="7">
    <location>
        <begin position="6"/>
        <end position="28"/>
    </location>
</feature>
<evidence type="ECO:0000313" key="9">
    <source>
        <dbReference type="Proteomes" id="UP000005730"/>
    </source>
</evidence>
<evidence type="ECO:0000256" key="2">
    <source>
        <dbReference type="ARBA" id="ARBA00005262"/>
    </source>
</evidence>
<dbReference type="AlphaFoldDB" id="H0URF3"/>
<keyword evidence="3" id="KW-1003">Cell membrane</keyword>
<evidence type="ECO:0000313" key="8">
    <source>
        <dbReference type="EMBL" id="EHM10922.1"/>
    </source>
</evidence>
<evidence type="ECO:0000256" key="7">
    <source>
        <dbReference type="SAM" id="Phobius"/>
    </source>
</evidence>
<gene>
    <name evidence="8" type="ORF">TheveDRAFT_1804</name>
</gene>
<dbReference type="OrthoDB" id="4272at2"/>
<dbReference type="PANTHER" id="PTHR43663:SF2">
    <property type="entry name" value="CHROMATE TRANSPORT PROTEIN-RELATED"/>
    <property type="match status" value="1"/>
</dbReference>
<evidence type="ECO:0000256" key="6">
    <source>
        <dbReference type="ARBA" id="ARBA00023136"/>
    </source>
</evidence>
<comment type="similarity">
    <text evidence="2">Belongs to the chromate ion transporter (CHR) (TC 2.A.51) family.</text>
</comment>
<dbReference type="GO" id="GO:0005886">
    <property type="term" value="C:plasma membrane"/>
    <property type="evidence" value="ECO:0007669"/>
    <property type="project" value="UniProtKB-SubCell"/>
</dbReference>
<accession>H0URF3</accession>
<dbReference type="Pfam" id="PF02417">
    <property type="entry name" value="Chromate_transp"/>
    <property type="match status" value="1"/>
</dbReference>
<feature type="transmembrane region" description="Helical" evidence="7">
    <location>
        <begin position="138"/>
        <end position="171"/>
    </location>
</feature>
<keyword evidence="6 7" id="KW-0472">Membrane</keyword>
<reference evidence="8 9" key="1">
    <citation type="submission" date="2011-10" db="EMBL/GenBank/DDBJ databases">
        <title>The Noncontiguous Finished genome of Thermanaerovibrio velox DSM 12556.</title>
        <authorList>
            <consortium name="US DOE Joint Genome Institute (JGI-PGF)"/>
            <person name="Lucas S."/>
            <person name="Copeland A."/>
            <person name="Lapidus A."/>
            <person name="Glavina del Rio T."/>
            <person name="Dalin E."/>
            <person name="Tice H."/>
            <person name="Bruce D."/>
            <person name="Goodwin L."/>
            <person name="Pitluck S."/>
            <person name="Peters L."/>
            <person name="Mikhailova N."/>
            <person name="Teshima H."/>
            <person name="Kyrpides N."/>
            <person name="Mavromatis K."/>
            <person name="Ivanova N."/>
            <person name="Markowitz V."/>
            <person name="Cheng J.-F."/>
            <person name="Hugenholtz P."/>
            <person name="Woyke T."/>
            <person name="Wu D."/>
            <person name="Spring S."/>
            <person name="Brambilla E.-M."/>
            <person name="Klenk H.-P."/>
            <person name="Eisen J.A."/>
        </authorList>
    </citation>
    <scope>NUCLEOTIDE SEQUENCE [LARGE SCALE GENOMIC DNA]</scope>
    <source>
        <strain evidence="8 9">DSM 12556</strain>
    </source>
</reference>
<evidence type="ECO:0000256" key="1">
    <source>
        <dbReference type="ARBA" id="ARBA00004651"/>
    </source>
</evidence>
<dbReference type="HOGENOM" id="CLU_018106_1_1_0"/>
<dbReference type="InterPro" id="IPR052518">
    <property type="entry name" value="CHR_Transporter"/>
</dbReference>
<evidence type="ECO:0000256" key="4">
    <source>
        <dbReference type="ARBA" id="ARBA00022692"/>
    </source>
</evidence>
<dbReference type="EMBL" id="CM001377">
    <property type="protein sequence ID" value="EHM10922.1"/>
    <property type="molecule type" value="Genomic_DNA"/>
</dbReference>